<keyword evidence="1" id="KW-1133">Transmembrane helix</keyword>
<keyword evidence="3" id="KW-1185">Reference proteome</keyword>
<evidence type="ECO:0000313" key="2">
    <source>
        <dbReference type="EMBL" id="CRX38522.1"/>
    </source>
</evidence>
<evidence type="ECO:0000313" key="3">
    <source>
        <dbReference type="Proteomes" id="UP000220251"/>
    </source>
</evidence>
<dbReference type="EMBL" id="CWGJ01000012">
    <property type="protein sequence ID" value="CRX38522.1"/>
    <property type="molecule type" value="Genomic_DNA"/>
</dbReference>
<proteinExistence type="predicted"/>
<dbReference type="Proteomes" id="UP000220251">
    <property type="component" value="Unassembled WGS sequence"/>
</dbReference>
<reference evidence="3" key="1">
    <citation type="submission" date="2015-06" db="EMBL/GenBank/DDBJ databases">
        <authorList>
            <person name="Bertelli C."/>
        </authorList>
    </citation>
    <scope>NUCLEOTIDE SEQUENCE [LARGE SCALE GENOMIC DNA]</scope>
    <source>
        <strain evidence="3">CRIB-30</strain>
    </source>
</reference>
<name>A0A0H5DPW2_9BACT</name>
<keyword evidence="1" id="KW-0472">Membrane</keyword>
<sequence length="692" mass="78509">MTISFDRSLCQDKADVMEDLSGALLLPLRVAFGRVFTISKDMTEFSQKKFNLVTRVVTGILFTALLPVSIPLAFIGFALSKLSSSYSSIYGIYMSSLKQKEAARLIQPEERFVLEALHKGPLTKQQAAFALSAKTLALELQGGDETKKLFCVSRFIKKSKKLENERALLDLKKALTKIVGEELAEECSKDPGIVGQDVLENRILLTKARHNLVIQKVKEMHKDVASIKEALPQLRSELKAHLPCSEEVVQKMHPEFSGLPLIAGKTGEELIQEYNGIINQALIEAEIKLKRRHRGGALERVVLQNLGYQISGDYDNLDIAKEAMTTIYQRLSKKGEITKPTAEFRDNLTHLATMMRYRLAGVPENLCMAAHGVIERIKGLDCTLADLMVTPFKELKDNRKNILERLQNKLPKAYARTEVRKQLLLTLTKNSRRNQFINGLKPLFDSNLDPDQLQRELEKRCEAFVESVKLHPDVDENAIESALRPNLEFYRLFLKPGVNVVEYSQGEDGLGTVLGTGVCMMMCYELDKELIRAPETPFETLRLNQIDPQVRYNHAMYKLHFIQQPINSSEIPEPVLKKNNLHQTQFMRPCGATLEDIERMFSKIEQHAEELHKSNPSLEIGFEYKDGGHAVFIRFDKDLGRYIFRDPNYLTAEYMTNDHAKGISWLKEILSVLLLKLYPTTTVFAATNIAPL</sequence>
<gene>
    <name evidence="2" type="ORF">ELAC_1180</name>
</gene>
<keyword evidence="1" id="KW-0812">Transmembrane</keyword>
<dbReference type="AlphaFoldDB" id="A0A0H5DPW2"/>
<dbReference type="RefSeq" id="WP_143406454.1">
    <property type="nucleotide sequence ID" value="NZ_CWGJ01000012.1"/>
</dbReference>
<feature type="transmembrane region" description="Helical" evidence="1">
    <location>
        <begin position="56"/>
        <end position="79"/>
    </location>
</feature>
<organism evidence="2 3">
    <name type="scientific">Estrella lausannensis</name>
    <dbReference type="NCBI Taxonomy" id="483423"/>
    <lineage>
        <taxon>Bacteria</taxon>
        <taxon>Pseudomonadati</taxon>
        <taxon>Chlamydiota</taxon>
        <taxon>Chlamydiia</taxon>
        <taxon>Parachlamydiales</taxon>
        <taxon>Candidatus Criblamydiaceae</taxon>
        <taxon>Estrella</taxon>
    </lineage>
</organism>
<accession>A0A0H5DPW2</accession>
<protein>
    <submittedName>
        <fullName evidence="2">Putative membrane protein</fullName>
    </submittedName>
</protein>
<evidence type="ECO:0000256" key="1">
    <source>
        <dbReference type="SAM" id="Phobius"/>
    </source>
</evidence>